<keyword evidence="3" id="KW-0813">Transport</keyword>
<comment type="subcellular location">
    <subcellularLocation>
        <location evidence="1">Cell membrane</location>
        <topology evidence="1">Multi-pass membrane protein</topology>
    </subcellularLocation>
</comment>
<dbReference type="STRING" id="28200.GCA_001572935_00567"/>
<protein>
    <submittedName>
        <fullName evidence="9">AEC family transporter</fullName>
    </submittedName>
</protein>
<dbReference type="Proteomes" id="UP000245014">
    <property type="component" value="Unassembled WGS sequence"/>
</dbReference>
<feature type="transmembrane region" description="Helical" evidence="8">
    <location>
        <begin position="224"/>
        <end position="244"/>
    </location>
</feature>
<dbReference type="PANTHER" id="PTHR36838:SF4">
    <property type="entry name" value="AUXIN EFFLUX CARRIER FAMILY PROTEIN"/>
    <property type="match status" value="1"/>
</dbReference>
<proteinExistence type="inferred from homology"/>
<evidence type="ECO:0000256" key="3">
    <source>
        <dbReference type="ARBA" id="ARBA00022448"/>
    </source>
</evidence>
<dbReference type="Gene3D" id="1.20.1530.20">
    <property type="match status" value="1"/>
</dbReference>
<evidence type="ECO:0000256" key="2">
    <source>
        <dbReference type="ARBA" id="ARBA00010145"/>
    </source>
</evidence>
<accession>A0A2U2BYZ2</accession>
<name>A0A2U2BYZ2_9BACT</name>
<evidence type="ECO:0000256" key="5">
    <source>
        <dbReference type="ARBA" id="ARBA00022692"/>
    </source>
</evidence>
<dbReference type="EMBL" id="QEYI01000009">
    <property type="protein sequence ID" value="PWE20037.1"/>
    <property type="molecule type" value="Genomic_DNA"/>
</dbReference>
<dbReference type="Pfam" id="PF03547">
    <property type="entry name" value="Mem_trans"/>
    <property type="match status" value="1"/>
</dbReference>
<keyword evidence="4" id="KW-1003">Cell membrane</keyword>
<evidence type="ECO:0000256" key="7">
    <source>
        <dbReference type="ARBA" id="ARBA00023136"/>
    </source>
</evidence>
<gene>
    <name evidence="9" type="ORF">DF188_08980</name>
</gene>
<keyword evidence="6 8" id="KW-1133">Transmembrane helix</keyword>
<feature type="transmembrane region" description="Helical" evidence="8">
    <location>
        <begin position="250"/>
        <end position="270"/>
    </location>
</feature>
<organism evidence="9 10">
    <name type="scientific">Aliarcobacter skirrowii</name>
    <dbReference type="NCBI Taxonomy" id="28200"/>
    <lineage>
        <taxon>Bacteria</taxon>
        <taxon>Pseudomonadati</taxon>
        <taxon>Campylobacterota</taxon>
        <taxon>Epsilonproteobacteria</taxon>
        <taxon>Campylobacterales</taxon>
        <taxon>Arcobacteraceae</taxon>
        <taxon>Aliarcobacter</taxon>
    </lineage>
</organism>
<keyword evidence="7 8" id="KW-0472">Membrane</keyword>
<sequence>MEQIFSSLIPIFSLIVIGYLFKKISFPSNEFWPMADKLTYYVLMPALLIITLSKAKLDSNDINLIFVSILAIFLTMILLMIFNKINPTQNSSFTSIVQGGIRFNTYVFLALSASIFGDSGLAMAAVIITFAIPILNIFCITIFALYSQNSKINFLYLLNSILRNPLIIACLMGSLINFSNINIPISIEKLLQILSSAALPLGLLSIGYTLVLKEIKSSKKDLTISTIAKFLILPVTIYLFAKLFELDNSMISILVLFAIMPTAPSSFILARQLNGNLPLMTSIITVQTLLSVLFLAIFVNYFIYF</sequence>
<feature type="transmembrane region" description="Helical" evidence="8">
    <location>
        <begin position="166"/>
        <end position="187"/>
    </location>
</feature>
<evidence type="ECO:0000313" key="9">
    <source>
        <dbReference type="EMBL" id="PWE20037.1"/>
    </source>
</evidence>
<keyword evidence="5 8" id="KW-0812">Transmembrane</keyword>
<reference evidence="9 10" key="1">
    <citation type="submission" date="2018-05" db="EMBL/GenBank/DDBJ databases">
        <title>Antimicrobial susceptibility testing and genomic analysis of Arcobacter skirrowii strains and one Arcobacter butzleri isolated from German poultry farms.</title>
        <authorList>
            <person name="Haenel I."/>
            <person name="Hotzel H."/>
            <person name="Tomaso H."/>
            <person name="Busch A."/>
        </authorList>
    </citation>
    <scope>NUCLEOTIDE SEQUENCE [LARGE SCALE GENOMIC DNA]</scope>
    <source>
        <strain evidence="10">v</strain>
    </source>
</reference>
<dbReference type="GO" id="GO:0005886">
    <property type="term" value="C:plasma membrane"/>
    <property type="evidence" value="ECO:0007669"/>
    <property type="project" value="UniProtKB-SubCell"/>
</dbReference>
<evidence type="ECO:0000256" key="8">
    <source>
        <dbReference type="SAM" id="Phobius"/>
    </source>
</evidence>
<dbReference type="InterPro" id="IPR004776">
    <property type="entry name" value="Mem_transp_PIN-like"/>
</dbReference>
<evidence type="ECO:0000256" key="4">
    <source>
        <dbReference type="ARBA" id="ARBA00022475"/>
    </source>
</evidence>
<comment type="caution">
    <text evidence="9">The sequence shown here is derived from an EMBL/GenBank/DDBJ whole genome shotgun (WGS) entry which is preliminary data.</text>
</comment>
<dbReference type="AlphaFoldDB" id="A0A2U2BYZ2"/>
<evidence type="ECO:0000256" key="6">
    <source>
        <dbReference type="ARBA" id="ARBA00022989"/>
    </source>
</evidence>
<feature type="transmembrane region" description="Helical" evidence="8">
    <location>
        <begin position="193"/>
        <end position="212"/>
    </location>
</feature>
<feature type="transmembrane region" description="Helical" evidence="8">
    <location>
        <begin position="121"/>
        <end position="146"/>
    </location>
</feature>
<evidence type="ECO:0000256" key="1">
    <source>
        <dbReference type="ARBA" id="ARBA00004651"/>
    </source>
</evidence>
<dbReference type="InterPro" id="IPR038770">
    <property type="entry name" value="Na+/solute_symporter_sf"/>
</dbReference>
<feature type="transmembrane region" description="Helical" evidence="8">
    <location>
        <begin position="62"/>
        <end position="82"/>
    </location>
</feature>
<feature type="transmembrane region" description="Helical" evidence="8">
    <location>
        <begin position="282"/>
        <end position="304"/>
    </location>
</feature>
<comment type="similarity">
    <text evidence="2">Belongs to the auxin efflux carrier (TC 2.A.69) family.</text>
</comment>
<dbReference type="RefSeq" id="WP_109158735.1">
    <property type="nucleotide sequence ID" value="NZ_QEYI01000009.1"/>
</dbReference>
<dbReference type="GO" id="GO:0055085">
    <property type="term" value="P:transmembrane transport"/>
    <property type="evidence" value="ECO:0007669"/>
    <property type="project" value="InterPro"/>
</dbReference>
<feature type="transmembrane region" description="Helical" evidence="8">
    <location>
        <begin position="7"/>
        <end position="26"/>
    </location>
</feature>
<dbReference type="PANTHER" id="PTHR36838">
    <property type="entry name" value="AUXIN EFFLUX CARRIER FAMILY PROTEIN"/>
    <property type="match status" value="1"/>
</dbReference>
<evidence type="ECO:0000313" key="10">
    <source>
        <dbReference type="Proteomes" id="UP000245014"/>
    </source>
</evidence>